<dbReference type="NCBIfam" id="TIGR00653">
    <property type="entry name" value="GlnA"/>
    <property type="match status" value="1"/>
</dbReference>
<comment type="similarity">
    <text evidence="2 8 9">Belongs to the glutamine synthetase family.</text>
</comment>
<comment type="subunit">
    <text evidence="3">Oligomer of 12 subunits arranged in the form of two hexameric ring.</text>
</comment>
<dbReference type="Proteomes" id="UP000028926">
    <property type="component" value="Chromosome"/>
</dbReference>
<dbReference type="EC" id="6.3.1.2" evidence="10"/>
<feature type="binding site" evidence="6">
    <location>
        <position position="207"/>
    </location>
    <ligand>
        <name>ATP</name>
        <dbReference type="ChEBI" id="CHEBI:30616"/>
    </ligand>
</feature>
<evidence type="ECO:0000313" key="13">
    <source>
        <dbReference type="EMBL" id="AIK96434.1"/>
    </source>
</evidence>
<dbReference type="GO" id="GO:0019740">
    <property type="term" value="P:nitrogen utilization"/>
    <property type="evidence" value="ECO:0007669"/>
    <property type="project" value="TreeGrafter"/>
</dbReference>
<evidence type="ECO:0000256" key="8">
    <source>
        <dbReference type="PROSITE-ProRule" id="PRU01330"/>
    </source>
</evidence>
<dbReference type="GO" id="GO:0046872">
    <property type="term" value="F:metal ion binding"/>
    <property type="evidence" value="ECO:0007669"/>
    <property type="project" value="UniProtKB-KW"/>
</dbReference>
<feature type="binding site" evidence="7">
    <location>
        <position position="129"/>
    </location>
    <ligand>
        <name>Mg(2+)</name>
        <dbReference type="ChEBI" id="CHEBI:18420"/>
        <label>1</label>
    </ligand>
</feature>
<dbReference type="PROSITE" id="PS51986">
    <property type="entry name" value="GS_BETA_GRASP"/>
    <property type="match status" value="1"/>
</dbReference>
<dbReference type="AlphaFoldDB" id="A0A077AWS0"/>
<dbReference type="HOGENOM" id="CLU_017290_1_2_5"/>
<evidence type="ECO:0000259" key="11">
    <source>
        <dbReference type="PROSITE" id="PS51986"/>
    </source>
</evidence>
<dbReference type="PROSITE" id="PS00180">
    <property type="entry name" value="GLNA_1"/>
    <property type="match status" value="1"/>
</dbReference>
<name>A0A077AWS0_9PROT</name>
<dbReference type="OrthoDB" id="9807095at2"/>
<dbReference type="GO" id="GO:0005524">
    <property type="term" value="F:ATP binding"/>
    <property type="evidence" value="ECO:0007669"/>
    <property type="project" value="UniProtKB-KW"/>
</dbReference>
<evidence type="ECO:0000256" key="4">
    <source>
        <dbReference type="ARBA" id="ARBA00023231"/>
    </source>
</evidence>
<keyword evidence="4" id="KW-0535">Nitrogen fixation</keyword>
<dbReference type="SUPFAM" id="SSF54368">
    <property type="entry name" value="Glutamine synthetase, N-terminal domain"/>
    <property type="match status" value="1"/>
</dbReference>
<feature type="binding site" evidence="7">
    <location>
        <position position="212"/>
    </location>
    <ligand>
        <name>Mg(2+)</name>
        <dbReference type="ChEBI" id="CHEBI:18420"/>
        <label>1</label>
    </ligand>
</feature>
<sequence length="466" mass="52605">MINKFLKQLEEQQVKFVDFRFTDILGAWHHMSFPVEAVDEKLLEEGIYFDGSSISGWRQIHESDMIMKPDFSSVHLDPFSVQTTMIVVCDIYDPRGGQPYTRDPRSIGKKAEAYLKDSGLATNAYFGPEAEFFVFDGVRYGVDSTAAFYELESEEFQSNNRREINESSHGHRPLPKGGYFPVSPLDSLNDMRAEMVTVMQQMGLKMEKHHHEVAPAQHELGFQFGELVETGDNIQIYKYAVRNVAHSYGKTATFMPKPIFGDNGSGMHVHQSLWKDDKPLFAGGGYSGLSETALYYIGGILKHAKAINAFTNPTTNSYKRLVPGYEAPVILAYSAQNRSAACRIPTAMGEKAKRVEIRFPDPLANPYLGNAVMLMAGLDGIRHQIHPGEPSDHNLFEELDIAATLPNMCGSLREALEALAADHDFLLHGDVFTNDFIQGYMELKWQDVLTYERTPHPLEFMKYYSW</sequence>
<feature type="binding site" evidence="5">
    <location>
        <position position="358"/>
    </location>
    <ligand>
        <name>L-glutamate</name>
        <dbReference type="ChEBI" id="CHEBI:29985"/>
    </ligand>
</feature>
<feature type="binding site" evidence="7">
    <location>
        <position position="268"/>
    </location>
    <ligand>
        <name>Mg(2+)</name>
        <dbReference type="ChEBI" id="CHEBI:18420"/>
        <label>1</label>
    </ligand>
</feature>
<evidence type="ECO:0000313" key="14">
    <source>
        <dbReference type="Proteomes" id="UP000028926"/>
    </source>
</evidence>
<dbReference type="STRING" id="91604.ID47_06305"/>
<evidence type="ECO:0000256" key="7">
    <source>
        <dbReference type="PIRSR" id="PIRSR604809-3"/>
    </source>
</evidence>
<dbReference type="InterPro" id="IPR036651">
    <property type="entry name" value="Gln_synt_N_sf"/>
</dbReference>
<evidence type="ECO:0000256" key="10">
    <source>
        <dbReference type="RuleBase" id="RU004356"/>
    </source>
</evidence>
<protein>
    <recommendedName>
        <fullName evidence="10">Glutamine synthetase</fullName>
        <ecNumber evidence="10">6.3.1.2</ecNumber>
    </recommendedName>
</protein>
<dbReference type="InterPro" id="IPR027303">
    <property type="entry name" value="Gln_synth_gly_rich_site"/>
</dbReference>
<keyword evidence="14" id="KW-1185">Reference proteome</keyword>
<reference evidence="13 14" key="1">
    <citation type="submission" date="2014-07" db="EMBL/GenBank/DDBJ databases">
        <title>Comparative genomic insights into amoeba endosymbionts belonging to the families of Holosporaceae and Candidatus Midichloriaceae within Rickettsiales.</title>
        <authorList>
            <person name="Wang Z."/>
            <person name="Wu M."/>
        </authorList>
    </citation>
    <scope>NUCLEOTIDE SEQUENCE [LARGE SCALE GENOMIC DNA]</scope>
    <source>
        <strain evidence="13">PRA3</strain>
    </source>
</reference>
<dbReference type="EMBL" id="CP008941">
    <property type="protein sequence ID" value="AIK96434.1"/>
    <property type="molecule type" value="Genomic_DNA"/>
</dbReference>
<accession>A0A077AWS0</accession>
<dbReference type="Gene3D" id="3.30.590.10">
    <property type="entry name" value="Glutamine synthetase/guanido kinase, catalytic domain"/>
    <property type="match status" value="1"/>
</dbReference>
<dbReference type="GO" id="GO:0005737">
    <property type="term" value="C:cytoplasm"/>
    <property type="evidence" value="ECO:0007669"/>
    <property type="project" value="TreeGrafter"/>
</dbReference>
<feature type="binding site" evidence="6">
    <location>
        <begin position="270"/>
        <end position="272"/>
    </location>
    <ligand>
        <name>ATP</name>
        <dbReference type="ChEBI" id="CHEBI:30616"/>
    </ligand>
</feature>
<feature type="binding site" evidence="5">
    <location>
        <position position="338"/>
    </location>
    <ligand>
        <name>L-glutamate</name>
        <dbReference type="ChEBI" id="CHEBI:29985"/>
    </ligand>
</feature>
<feature type="binding site" evidence="5">
    <location>
        <position position="326"/>
    </location>
    <ligand>
        <name>L-glutamate</name>
        <dbReference type="ChEBI" id="CHEBI:29985"/>
    </ligand>
</feature>
<feature type="binding site" evidence="6">
    <location>
        <position position="338"/>
    </location>
    <ligand>
        <name>ATP</name>
        <dbReference type="ChEBI" id="CHEBI:30616"/>
    </ligand>
</feature>
<comment type="cofactor">
    <cofactor evidence="7">
        <name>Mg(2+)</name>
        <dbReference type="ChEBI" id="CHEBI:18420"/>
    </cofactor>
    <text evidence="7">Binds 2 Mg(2+) ions per subunit.</text>
</comment>
<dbReference type="SMART" id="SM01230">
    <property type="entry name" value="Gln-synt_C"/>
    <property type="match status" value="1"/>
</dbReference>
<evidence type="ECO:0000256" key="9">
    <source>
        <dbReference type="RuleBase" id="RU000384"/>
    </source>
</evidence>
<comment type="function">
    <text evidence="1">Catalyzes the ATP-dependent biosynthesis of glutamine from glutamate and ammonia.</text>
</comment>
<keyword evidence="6 10" id="KW-0547">Nucleotide-binding</keyword>
<evidence type="ECO:0000256" key="2">
    <source>
        <dbReference type="ARBA" id="ARBA00009897"/>
    </source>
</evidence>
<keyword evidence="10 13" id="KW-0436">Ligase</keyword>
<dbReference type="GO" id="GO:0006542">
    <property type="term" value="P:glutamine biosynthetic process"/>
    <property type="evidence" value="ECO:0007669"/>
    <property type="project" value="InterPro"/>
</dbReference>
<dbReference type="SUPFAM" id="SSF55931">
    <property type="entry name" value="Glutamine synthetase/guanido kinase"/>
    <property type="match status" value="1"/>
</dbReference>
<dbReference type="InterPro" id="IPR008146">
    <property type="entry name" value="Gln_synth_cat_dom"/>
</dbReference>
<organism evidence="13 14">
    <name type="scientific">Candidatus Odyssella acanthamoebae</name>
    <dbReference type="NCBI Taxonomy" id="91604"/>
    <lineage>
        <taxon>Bacteria</taxon>
        <taxon>Pseudomonadati</taxon>
        <taxon>Pseudomonadota</taxon>
        <taxon>Alphaproteobacteria</taxon>
        <taxon>Holosporales</taxon>
        <taxon>Candidatus Paracaedibacteraceae</taxon>
        <taxon>Candidatus Odyssella</taxon>
    </lineage>
</organism>
<keyword evidence="7" id="KW-0460">Magnesium</keyword>
<feature type="binding site" evidence="5">
    <location>
        <begin position="263"/>
        <end position="264"/>
    </location>
    <ligand>
        <name>L-glutamate</name>
        <dbReference type="ChEBI" id="CHEBI:29985"/>
    </ligand>
</feature>
<dbReference type="InterPro" id="IPR027302">
    <property type="entry name" value="Gln_synth_N_conserv_site"/>
</dbReference>
<evidence type="ECO:0000256" key="6">
    <source>
        <dbReference type="PIRSR" id="PIRSR604809-2"/>
    </source>
</evidence>
<feature type="binding site" evidence="5">
    <location>
        <position position="320"/>
    </location>
    <ligand>
        <name>L-glutamate</name>
        <dbReference type="ChEBI" id="CHEBI:29985"/>
    </ligand>
</feature>
<comment type="catalytic activity">
    <reaction evidence="10">
        <text>L-glutamate + NH4(+) + ATP = L-glutamine + ADP + phosphate + H(+)</text>
        <dbReference type="Rhea" id="RHEA:16169"/>
        <dbReference type="ChEBI" id="CHEBI:15378"/>
        <dbReference type="ChEBI" id="CHEBI:28938"/>
        <dbReference type="ChEBI" id="CHEBI:29985"/>
        <dbReference type="ChEBI" id="CHEBI:30616"/>
        <dbReference type="ChEBI" id="CHEBI:43474"/>
        <dbReference type="ChEBI" id="CHEBI:58359"/>
        <dbReference type="ChEBI" id="CHEBI:456216"/>
        <dbReference type="EC" id="6.3.1.2"/>
    </reaction>
</comment>
<feature type="binding site" evidence="6">
    <location>
        <begin position="222"/>
        <end position="224"/>
    </location>
    <ligand>
        <name>ATP</name>
        <dbReference type="ChEBI" id="CHEBI:30616"/>
    </ligand>
</feature>
<keyword evidence="7" id="KW-0479">Metal-binding</keyword>
<feature type="domain" description="GS beta-grasp" evidence="11">
    <location>
        <begin position="12"/>
        <end position="96"/>
    </location>
</feature>
<feature type="binding site" evidence="7">
    <location>
        <position position="356"/>
    </location>
    <ligand>
        <name>Mg(2+)</name>
        <dbReference type="ChEBI" id="CHEBI:18420"/>
        <label>1</label>
    </ligand>
</feature>
<dbReference type="PROSITE" id="PS51987">
    <property type="entry name" value="GS_CATALYTIC"/>
    <property type="match status" value="1"/>
</dbReference>
<dbReference type="PROSITE" id="PS00181">
    <property type="entry name" value="GLNA_ATP"/>
    <property type="match status" value="1"/>
</dbReference>
<dbReference type="FunFam" id="3.30.590.10:FF:000001">
    <property type="entry name" value="Glutamine synthetase"/>
    <property type="match status" value="1"/>
</dbReference>
<dbReference type="GO" id="GO:0004356">
    <property type="term" value="F:glutamine synthetase activity"/>
    <property type="evidence" value="ECO:0007669"/>
    <property type="project" value="UniProtKB-EC"/>
</dbReference>
<dbReference type="Gene3D" id="3.10.20.70">
    <property type="entry name" value="Glutamine synthetase, N-terminal domain"/>
    <property type="match status" value="1"/>
</dbReference>
<keyword evidence="6 10" id="KW-0067">ATP-binding</keyword>
<dbReference type="InterPro" id="IPR008147">
    <property type="entry name" value="Gln_synt_N"/>
</dbReference>
<dbReference type="InterPro" id="IPR014746">
    <property type="entry name" value="Gln_synth/guanido_kin_cat_dom"/>
</dbReference>
<dbReference type="InterPro" id="IPR004809">
    <property type="entry name" value="Gln_synth_I"/>
</dbReference>
<gene>
    <name evidence="13" type="primary">glnA</name>
    <name evidence="13" type="ORF">ID47_06305</name>
</gene>
<feature type="binding site" evidence="7">
    <location>
        <position position="131"/>
    </location>
    <ligand>
        <name>Mg(2+)</name>
        <dbReference type="ChEBI" id="CHEBI:18420"/>
        <label>1</label>
    </ligand>
</feature>
<evidence type="ECO:0000259" key="12">
    <source>
        <dbReference type="PROSITE" id="PS51987"/>
    </source>
</evidence>
<dbReference type="KEGG" id="paca:ID47_06305"/>
<evidence type="ECO:0000256" key="5">
    <source>
        <dbReference type="PIRSR" id="PIRSR604809-1"/>
    </source>
</evidence>
<dbReference type="Pfam" id="PF00120">
    <property type="entry name" value="Gln-synt_C"/>
    <property type="match status" value="1"/>
</dbReference>
<evidence type="ECO:0000256" key="3">
    <source>
        <dbReference type="ARBA" id="ARBA00011258"/>
    </source>
</evidence>
<proteinExistence type="inferred from homology"/>
<dbReference type="PANTHER" id="PTHR43407:SF2">
    <property type="entry name" value="GLUTAMINE SYNTHETASE"/>
    <property type="match status" value="1"/>
</dbReference>
<feature type="domain" description="GS catalytic" evidence="12">
    <location>
        <begin position="104"/>
        <end position="466"/>
    </location>
</feature>
<dbReference type="GO" id="GO:0016020">
    <property type="term" value="C:membrane"/>
    <property type="evidence" value="ECO:0007669"/>
    <property type="project" value="TreeGrafter"/>
</dbReference>
<feature type="binding site" evidence="6">
    <location>
        <position position="351"/>
    </location>
    <ligand>
        <name>ATP</name>
        <dbReference type="ChEBI" id="CHEBI:30616"/>
    </ligand>
</feature>
<feature type="binding site" evidence="7">
    <location>
        <position position="219"/>
    </location>
    <ligand>
        <name>Mg(2+)</name>
        <dbReference type="ChEBI" id="CHEBI:18420"/>
        <label>2</label>
    </ligand>
</feature>
<dbReference type="Pfam" id="PF03951">
    <property type="entry name" value="Gln-synt_N"/>
    <property type="match status" value="1"/>
</dbReference>
<dbReference type="RefSeq" id="WP_038464843.1">
    <property type="nucleotide sequence ID" value="NZ_CP008941.1"/>
</dbReference>
<dbReference type="eggNOG" id="COG0174">
    <property type="taxonomic scope" value="Bacteria"/>
</dbReference>
<dbReference type="PANTHER" id="PTHR43407">
    <property type="entry name" value="GLUTAMINE SYNTHETASE"/>
    <property type="match status" value="1"/>
</dbReference>
<evidence type="ECO:0000256" key="1">
    <source>
        <dbReference type="ARBA" id="ARBA00003117"/>
    </source>
</evidence>